<sequence length="73" mass="8152">MLILTRKQGEKIKIGENIEITILDISQGNIKIGIEAPKNIKVIRSELLDEVKNQNIISIENIEMLIGKIKKGG</sequence>
<dbReference type="GO" id="GO:0005829">
    <property type="term" value="C:cytosol"/>
    <property type="evidence" value="ECO:0007669"/>
    <property type="project" value="TreeGrafter"/>
</dbReference>
<evidence type="ECO:0000256" key="5">
    <source>
        <dbReference type="ARBA" id="ARBA00022884"/>
    </source>
</evidence>
<dbReference type="RefSeq" id="WP_018661734.1">
    <property type="nucleotide sequence ID" value="NZ_HF952018.1"/>
</dbReference>
<evidence type="ECO:0000313" key="7">
    <source>
        <dbReference type="EMBL" id="CDF58030.1"/>
    </source>
</evidence>
<proteinExistence type="inferred from homology"/>
<dbReference type="GO" id="GO:0045947">
    <property type="term" value="P:negative regulation of translational initiation"/>
    <property type="evidence" value="ECO:0007669"/>
    <property type="project" value="UniProtKB-UniRule"/>
</dbReference>
<dbReference type="eggNOG" id="COG1551">
    <property type="taxonomic scope" value="Bacteria"/>
</dbReference>
<dbReference type="HAMAP" id="MF_00167">
    <property type="entry name" value="CsrA"/>
    <property type="match status" value="1"/>
</dbReference>
<comment type="function">
    <text evidence="6">A translational regulator that binds mRNA to regulate translation initiation and/or mRNA stability. Usually binds in the 5'-UTR at or near the Shine-Dalgarno sequence preventing ribosome-binding, thus repressing translation. Its main target seems to be the major flagellin gene, while its function is anatagonized by FliW.</text>
</comment>
<dbReference type="GO" id="GO:0048027">
    <property type="term" value="F:mRNA 5'-UTR binding"/>
    <property type="evidence" value="ECO:0007669"/>
    <property type="project" value="UniProtKB-UniRule"/>
</dbReference>
<dbReference type="Pfam" id="PF02599">
    <property type="entry name" value="CsrA"/>
    <property type="match status" value="1"/>
</dbReference>
<evidence type="ECO:0000256" key="3">
    <source>
        <dbReference type="ARBA" id="ARBA00022795"/>
    </source>
</evidence>
<keyword evidence="4 6" id="KW-0810">Translation regulation</keyword>
<dbReference type="Gene3D" id="2.60.40.4380">
    <property type="entry name" value="Translational regulator CsrA"/>
    <property type="match status" value="1"/>
</dbReference>
<dbReference type="InterPro" id="IPR036107">
    <property type="entry name" value="CsrA_sf"/>
</dbReference>
<dbReference type="GO" id="GO:0006402">
    <property type="term" value="P:mRNA catabolic process"/>
    <property type="evidence" value="ECO:0007669"/>
    <property type="project" value="InterPro"/>
</dbReference>
<comment type="subunit">
    <text evidence="6">Homodimer; the beta-strands of each monomer intercalate to form a hydrophobic core, while the alpha-helices form wings that extend away from the core.</text>
</comment>
<comment type="similarity">
    <text evidence="6">Belongs to the CsrA/RsmA family.</text>
</comment>
<comment type="subcellular location">
    <subcellularLocation>
        <location evidence="6">Cytoplasm</location>
    </subcellularLocation>
</comment>
<keyword evidence="5 6" id="KW-0694">RNA-binding</keyword>
<evidence type="ECO:0000256" key="2">
    <source>
        <dbReference type="ARBA" id="ARBA00022491"/>
    </source>
</evidence>
<gene>
    <name evidence="6" type="primary">csrA</name>
    <name evidence="7" type="ORF">TCEL_01944</name>
</gene>
<dbReference type="EMBL" id="CAVN010000093">
    <property type="protein sequence ID" value="CDF58030.1"/>
    <property type="molecule type" value="Genomic_DNA"/>
</dbReference>
<evidence type="ECO:0000256" key="6">
    <source>
        <dbReference type="HAMAP-Rule" id="MF_00167"/>
    </source>
</evidence>
<accession>R7RS25</accession>
<protein>
    <recommendedName>
        <fullName evidence="6">Translational regulator CsrA</fullName>
    </recommendedName>
</protein>
<keyword evidence="1 6" id="KW-0963">Cytoplasm</keyword>
<keyword evidence="2 6" id="KW-0678">Repressor</keyword>
<keyword evidence="8" id="KW-1185">Reference proteome</keyword>
<keyword evidence="3 6" id="KW-1005">Bacterial flagellum biogenesis</keyword>
<comment type="caution">
    <text evidence="7">The sequence shown here is derived from an EMBL/GenBank/DDBJ whole genome shotgun (WGS) entry which is preliminary data.</text>
</comment>
<dbReference type="PANTHER" id="PTHR34984">
    <property type="entry name" value="CARBON STORAGE REGULATOR"/>
    <property type="match status" value="1"/>
</dbReference>
<evidence type="ECO:0000256" key="4">
    <source>
        <dbReference type="ARBA" id="ARBA00022845"/>
    </source>
</evidence>
<dbReference type="GO" id="GO:0044781">
    <property type="term" value="P:bacterial-type flagellum organization"/>
    <property type="evidence" value="ECO:0007669"/>
    <property type="project" value="UniProtKB-KW"/>
</dbReference>
<dbReference type="OrthoDB" id="9809061at2"/>
<dbReference type="GO" id="GO:0006109">
    <property type="term" value="P:regulation of carbohydrate metabolic process"/>
    <property type="evidence" value="ECO:0007669"/>
    <property type="project" value="InterPro"/>
</dbReference>
<dbReference type="AlphaFoldDB" id="R7RS25"/>
<dbReference type="HOGENOM" id="CLU_164837_0_0_9"/>
<name>R7RS25_9CLOT</name>
<dbReference type="GO" id="GO:1902208">
    <property type="term" value="P:regulation of bacterial-type flagellum assembly"/>
    <property type="evidence" value="ECO:0007669"/>
    <property type="project" value="UniProtKB-UniRule"/>
</dbReference>
<evidence type="ECO:0000256" key="1">
    <source>
        <dbReference type="ARBA" id="ARBA00022490"/>
    </source>
</evidence>
<organism evidence="7 8">
    <name type="scientific">Thermobrachium celere DSM 8682</name>
    <dbReference type="NCBI Taxonomy" id="941824"/>
    <lineage>
        <taxon>Bacteria</taxon>
        <taxon>Bacillati</taxon>
        <taxon>Bacillota</taxon>
        <taxon>Clostridia</taxon>
        <taxon>Eubacteriales</taxon>
        <taxon>Clostridiaceae</taxon>
        <taxon>Thermobrachium</taxon>
    </lineage>
</organism>
<dbReference type="InterPro" id="IPR003751">
    <property type="entry name" value="CsrA"/>
</dbReference>
<dbReference type="Proteomes" id="UP000014923">
    <property type="component" value="Unassembled WGS sequence"/>
</dbReference>
<evidence type="ECO:0000313" key="8">
    <source>
        <dbReference type="Proteomes" id="UP000014923"/>
    </source>
</evidence>
<dbReference type="PANTHER" id="PTHR34984:SF1">
    <property type="entry name" value="CARBON STORAGE REGULATOR"/>
    <property type="match status" value="1"/>
</dbReference>
<reference evidence="7" key="1">
    <citation type="submission" date="2013-03" db="EMBL/GenBank/DDBJ databases">
        <title>Draft genome sequence of the hydrogen-ethanol-producing anaerobic alkalithermophilic Caloramator celere.</title>
        <authorList>
            <person name="Ciranna A."/>
            <person name="Larjo A."/>
            <person name="Kivisto A."/>
            <person name="Santala V."/>
            <person name="Roos C."/>
            <person name="Karp M."/>
        </authorList>
    </citation>
    <scope>NUCLEOTIDE SEQUENCE [LARGE SCALE GENOMIC DNA]</scope>
    <source>
        <strain evidence="7">DSM 8682</strain>
    </source>
</reference>
<dbReference type="SUPFAM" id="SSF117130">
    <property type="entry name" value="CsrA-like"/>
    <property type="match status" value="1"/>
</dbReference>